<dbReference type="PANTHER" id="PTHR23235:SF142">
    <property type="entry name" value="ZINC FINGER PROTEIN 384"/>
    <property type="match status" value="1"/>
</dbReference>
<feature type="non-terminal residue" evidence="8">
    <location>
        <position position="170"/>
    </location>
</feature>
<evidence type="ECO:0000313" key="8">
    <source>
        <dbReference type="EMBL" id="CEK97248.1"/>
    </source>
</evidence>
<feature type="non-terminal residue" evidence="8">
    <location>
        <position position="1"/>
    </location>
</feature>
<dbReference type="FunFam" id="3.30.160.60:FF:000670">
    <property type="entry name" value="zinc finger protein 22"/>
    <property type="match status" value="1"/>
</dbReference>
<evidence type="ECO:0000256" key="5">
    <source>
        <dbReference type="ARBA" id="ARBA00023242"/>
    </source>
</evidence>
<dbReference type="PROSITE" id="PS50157">
    <property type="entry name" value="ZINC_FINGER_C2H2_2"/>
    <property type="match status" value="2"/>
</dbReference>
<dbReference type="SUPFAM" id="SSF57667">
    <property type="entry name" value="beta-beta-alpha zinc fingers"/>
    <property type="match status" value="1"/>
</dbReference>
<keyword evidence="5" id="KW-0539">Nucleus</keyword>
<reference evidence="8" key="1">
    <citation type="submission" date="2014-12" db="EMBL/GenBank/DDBJ databases">
        <title>Insight into the proteome of Arion vulgaris.</title>
        <authorList>
            <person name="Aradska J."/>
            <person name="Bulat T."/>
            <person name="Smidak R."/>
            <person name="Sarate P."/>
            <person name="Gangsoo J."/>
            <person name="Sialana F."/>
            <person name="Bilban M."/>
            <person name="Lubec G."/>
        </authorList>
    </citation>
    <scope>NUCLEOTIDE SEQUENCE</scope>
    <source>
        <tissue evidence="8">Skin</tissue>
    </source>
</reference>
<keyword evidence="1" id="KW-0479">Metal-binding</keyword>
<evidence type="ECO:0000256" key="1">
    <source>
        <dbReference type="ARBA" id="ARBA00022723"/>
    </source>
</evidence>
<dbReference type="EMBL" id="HACG01050383">
    <property type="protein sequence ID" value="CEK97248.1"/>
    <property type="molecule type" value="Transcribed_RNA"/>
</dbReference>
<proteinExistence type="predicted"/>
<name>A0A0B7BW57_9EUPU</name>
<dbReference type="PANTHER" id="PTHR23235">
    <property type="entry name" value="KRUEPPEL-LIKE TRANSCRIPTION FACTOR"/>
    <property type="match status" value="1"/>
</dbReference>
<dbReference type="SMART" id="SM00355">
    <property type="entry name" value="ZnF_C2H2"/>
    <property type="match status" value="2"/>
</dbReference>
<feature type="domain" description="C2H2-type" evidence="7">
    <location>
        <begin position="118"/>
        <end position="145"/>
    </location>
</feature>
<sequence>CAAMLIHDNITRSSTDGSCATMLIHDNITQSSTDGSCVAVMMHGRDNKSGTDEDVSECSTSHLESTSDISETMDVHKVVMQYDIESGEVLSVNEKSSSLSDRTVNNLRVTKKFIERPRKCEVCGLDFHEDSGQKGHKIVHNDEKPFKCAECGVGFARCGTLKRHKRIHTG</sequence>
<evidence type="ECO:0000259" key="7">
    <source>
        <dbReference type="PROSITE" id="PS50157"/>
    </source>
</evidence>
<evidence type="ECO:0000256" key="3">
    <source>
        <dbReference type="ARBA" id="ARBA00022771"/>
    </source>
</evidence>
<keyword evidence="2" id="KW-0677">Repeat</keyword>
<keyword evidence="4" id="KW-0862">Zinc</keyword>
<dbReference type="GO" id="GO:0000978">
    <property type="term" value="F:RNA polymerase II cis-regulatory region sequence-specific DNA binding"/>
    <property type="evidence" value="ECO:0007669"/>
    <property type="project" value="TreeGrafter"/>
</dbReference>
<dbReference type="GO" id="GO:0008270">
    <property type="term" value="F:zinc ion binding"/>
    <property type="evidence" value="ECO:0007669"/>
    <property type="project" value="UniProtKB-KW"/>
</dbReference>
<dbReference type="GO" id="GO:0000981">
    <property type="term" value="F:DNA-binding transcription factor activity, RNA polymerase II-specific"/>
    <property type="evidence" value="ECO:0007669"/>
    <property type="project" value="TreeGrafter"/>
</dbReference>
<dbReference type="Gene3D" id="3.30.160.60">
    <property type="entry name" value="Classic Zinc Finger"/>
    <property type="match status" value="2"/>
</dbReference>
<keyword evidence="3 6" id="KW-0863">Zinc-finger</keyword>
<evidence type="ECO:0000256" key="4">
    <source>
        <dbReference type="ARBA" id="ARBA00022833"/>
    </source>
</evidence>
<dbReference type="PROSITE" id="PS00028">
    <property type="entry name" value="ZINC_FINGER_C2H2_1"/>
    <property type="match status" value="2"/>
</dbReference>
<dbReference type="AlphaFoldDB" id="A0A0B7BW57"/>
<feature type="domain" description="C2H2-type" evidence="7">
    <location>
        <begin position="146"/>
        <end position="170"/>
    </location>
</feature>
<dbReference type="InterPro" id="IPR036236">
    <property type="entry name" value="Znf_C2H2_sf"/>
</dbReference>
<evidence type="ECO:0000256" key="2">
    <source>
        <dbReference type="ARBA" id="ARBA00022737"/>
    </source>
</evidence>
<organism evidence="8">
    <name type="scientific">Arion vulgaris</name>
    <dbReference type="NCBI Taxonomy" id="1028688"/>
    <lineage>
        <taxon>Eukaryota</taxon>
        <taxon>Metazoa</taxon>
        <taxon>Spiralia</taxon>
        <taxon>Lophotrochozoa</taxon>
        <taxon>Mollusca</taxon>
        <taxon>Gastropoda</taxon>
        <taxon>Heterobranchia</taxon>
        <taxon>Euthyneura</taxon>
        <taxon>Panpulmonata</taxon>
        <taxon>Eupulmonata</taxon>
        <taxon>Stylommatophora</taxon>
        <taxon>Helicina</taxon>
        <taxon>Arionoidea</taxon>
        <taxon>Arionidae</taxon>
        <taxon>Arion</taxon>
    </lineage>
</organism>
<protein>
    <recommendedName>
        <fullName evidence="7">C2H2-type domain-containing protein</fullName>
    </recommendedName>
</protein>
<dbReference type="InterPro" id="IPR013087">
    <property type="entry name" value="Znf_C2H2_type"/>
</dbReference>
<evidence type="ECO:0000256" key="6">
    <source>
        <dbReference type="PROSITE-ProRule" id="PRU00042"/>
    </source>
</evidence>
<accession>A0A0B7BW57</accession>
<gene>
    <name evidence="8" type="primary">ORF215199</name>
</gene>